<evidence type="ECO:0000256" key="1">
    <source>
        <dbReference type="SAM" id="MobiDB-lite"/>
    </source>
</evidence>
<protein>
    <recommendedName>
        <fullName evidence="4">ESX-1 secretion-associated protein</fullName>
    </recommendedName>
</protein>
<evidence type="ECO:0000313" key="3">
    <source>
        <dbReference type="Proteomes" id="UP001332243"/>
    </source>
</evidence>
<reference evidence="2 3" key="1">
    <citation type="submission" date="2024-01" db="EMBL/GenBank/DDBJ databases">
        <title>Genome insights into Plantactinospora sonchi sp. nov.</title>
        <authorList>
            <person name="Wang L."/>
        </authorList>
    </citation>
    <scope>NUCLEOTIDE SEQUENCE [LARGE SCALE GENOMIC DNA]</scope>
    <source>
        <strain evidence="2 3">NEAU-QY2</strain>
    </source>
</reference>
<gene>
    <name evidence="2" type="ORF">V1633_03595</name>
</gene>
<name>A0ABU7RM36_9ACTN</name>
<comment type="caution">
    <text evidence="2">The sequence shown here is derived from an EMBL/GenBank/DDBJ whole genome shotgun (WGS) entry which is preliminary data.</text>
</comment>
<organism evidence="2 3">
    <name type="scientific">Plantactinospora sonchi</name>
    <dbReference type="NCBI Taxonomy" id="1544735"/>
    <lineage>
        <taxon>Bacteria</taxon>
        <taxon>Bacillati</taxon>
        <taxon>Actinomycetota</taxon>
        <taxon>Actinomycetes</taxon>
        <taxon>Micromonosporales</taxon>
        <taxon>Micromonosporaceae</taxon>
        <taxon>Plantactinospora</taxon>
    </lineage>
</organism>
<dbReference type="Proteomes" id="UP001332243">
    <property type="component" value="Unassembled WGS sequence"/>
</dbReference>
<accession>A0ABU7RM36</accession>
<feature type="compositionally biased region" description="Polar residues" evidence="1">
    <location>
        <begin position="87"/>
        <end position="100"/>
    </location>
</feature>
<evidence type="ECO:0008006" key="4">
    <source>
        <dbReference type="Google" id="ProtNLM"/>
    </source>
</evidence>
<keyword evidence="3" id="KW-1185">Reference proteome</keyword>
<proteinExistence type="predicted"/>
<evidence type="ECO:0000313" key="2">
    <source>
        <dbReference type="EMBL" id="MEE6257573.1"/>
    </source>
</evidence>
<feature type="region of interest" description="Disordered" evidence="1">
    <location>
        <begin position="80"/>
        <end position="110"/>
    </location>
</feature>
<dbReference type="RefSeq" id="WP_331212695.1">
    <property type="nucleotide sequence ID" value="NZ_JAZGQK010000003.1"/>
</dbReference>
<sequence>MSGQDIRMPVEAVARHATSVDAAADAMMTAHAAASQVHSDQESYGKLIAGLLPALLNMISASGVKALDASVSTLRDTADALRTAATSSESTDRASATRSMSIAPKRDLPL</sequence>
<dbReference type="EMBL" id="JAZGQK010000003">
    <property type="protein sequence ID" value="MEE6257573.1"/>
    <property type="molecule type" value="Genomic_DNA"/>
</dbReference>